<proteinExistence type="predicted"/>
<accession>A0A6C0U6U5</accession>
<protein>
    <submittedName>
        <fullName evidence="1">DUF72 domain-containing protein</fullName>
    </submittedName>
</protein>
<dbReference type="RefSeq" id="WP_163497123.1">
    <property type="nucleotide sequence ID" value="NZ_CP048711.1"/>
</dbReference>
<dbReference type="SUPFAM" id="SSF117396">
    <property type="entry name" value="TM1631-like"/>
    <property type="match status" value="1"/>
</dbReference>
<dbReference type="EMBL" id="CP048711">
    <property type="protein sequence ID" value="QIB67698.1"/>
    <property type="molecule type" value="Genomic_DNA"/>
</dbReference>
<dbReference type="InterPro" id="IPR002763">
    <property type="entry name" value="DUF72"/>
</dbReference>
<organism evidence="1 2">
    <name type="scientific">Kineobactrum salinum</name>
    <dbReference type="NCBI Taxonomy" id="2708301"/>
    <lineage>
        <taxon>Bacteria</taxon>
        <taxon>Pseudomonadati</taxon>
        <taxon>Pseudomonadota</taxon>
        <taxon>Gammaproteobacteria</taxon>
        <taxon>Cellvibrionales</taxon>
        <taxon>Halieaceae</taxon>
        <taxon>Kineobactrum</taxon>
    </lineage>
</organism>
<evidence type="ECO:0000313" key="1">
    <source>
        <dbReference type="EMBL" id="QIB67698.1"/>
    </source>
</evidence>
<gene>
    <name evidence="1" type="ORF">G3T16_14790</name>
</gene>
<dbReference type="KEGG" id="kim:G3T16_14790"/>
<dbReference type="Gene3D" id="3.20.20.410">
    <property type="entry name" value="Protein of unknown function UPF0759"/>
    <property type="match status" value="1"/>
</dbReference>
<name>A0A6C0U6U5_9GAMM</name>
<keyword evidence="2" id="KW-1185">Reference proteome</keyword>
<dbReference type="PANTHER" id="PTHR30348:SF4">
    <property type="entry name" value="DUF72 DOMAIN-CONTAINING PROTEIN"/>
    <property type="match status" value="1"/>
</dbReference>
<evidence type="ECO:0000313" key="2">
    <source>
        <dbReference type="Proteomes" id="UP000477680"/>
    </source>
</evidence>
<reference evidence="1 2" key="1">
    <citation type="submission" date="2020-02" db="EMBL/GenBank/DDBJ databases">
        <title>Genome sequencing for Kineobactrum sp. M2.</title>
        <authorList>
            <person name="Park S.-J."/>
        </authorList>
    </citation>
    <scope>NUCLEOTIDE SEQUENCE [LARGE SCALE GENOMIC DNA]</scope>
    <source>
        <strain evidence="1 2">M2</strain>
    </source>
</reference>
<dbReference type="Pfam" id="PF01904">
    <property type="entry name" value="DUF72"/>
    <property type="match status" value="1"/>
</dbReference>
<dbReference type="Proteomes" id="UP000477680">
    <property type="component" value="Chromosome"/>
</dbReference>
<sequence length="98" mass="11350">MHGRHGDKELYKSGYSNDALDRWSRRIQAWSEGSESADARRISARHAAKRKSRDVYCYFDNDVKVCAPFDARQLLRKLKWTDSLPLKPGEVPDEDNPL</sequence>
<dbReference type="AlphaFoldDB" id="A0A6C0U6U5"/>
<dbReference type="PANTHER" id="PTHR30348">
    <property type="entry name" value="UNCHARACTERIZED PROTEIN YECE"/>
    <property type="match status" value="1"/>
</dbReference>
<dbReference type="InterPro" id="IPR036520">
    <property type="entry name" value="UPF0759_sf"/>
</dbReference>